<evidence type="ECO:0000256" key="1">
    <source>
        <dbReference type="SAM" id="Phobius"/>
    </source>
</evidence>
<dbReference type="InterPro" id="IPR019734">
    <property type="entry name" value="TPR_rpt"/>
</dbReference>
<protein>
    <submittedName>
        <fullName evidence="2">Uncharacterized protein</fullName>
    </submittedName>
</protein>
<feature type="transmembrane region" description="Helical" evidence="1">
    <location>
        <begin position="12"/>
        <end position="30"/>
    </location>
</feature>
<dbReference type="SUPFAM" id="SSF48452">
    <property type="entry name" value="TPR-like"/>
    <property type="match status" value="1"/>
</dbReference>
<accession>A0A1F6X2N8</accession>
<reference evidence="2 3" key="1">
    <citation type="journal article" date="2016" name="Nat. Commun.">
        <title>Thousands of microbial genomes shed light on interconnected biogeochemical processes in an aquifer system.</title>
        <authorList>
            <person name="Anantharaman K."/>
            <person name="Brown C.T."/>
            <person name="Hug L.A."/>
            <person name="Sharon I."/>
            <person name="Castelle C.J."/>
            <person name="Probst A.J."/>
            <person name="Thomas B.C."/>
            <person name="Singh A."/>
            <person name="Wilkins M.J."/>
            <person name="Karaoz U."/>
            <person name="Brodie E.L."/>
            <person name="Williams K.H."/>
            <person name="Hubbard S.S."/>
            <person name="Banfield J.F."/>
        </authorList>
    </citation>
    <scope>NUCLEOTIDE SEQUENCE [LARGE SCALE GENOMIC DNA]</scope>
</reference>
<organism evidence="2 3">
    <name type="scientific">Candidatus Nomurabacteria bacterium RIFCSPLOWO2_01_FULL_33_24</name>
    <dbReference type="NCBI Taxonomy" id="1801765"/>
    <lineage>
        <taxon>Bacteria</taxon>
        <taxon>Candidatus Nomuraibacteriota</taxon>
    </lineage>
</organism>
<dbReference type="SMART" id="SM00028">
    <property type="entry name" value="TPR"/>
    <property type="match status" value="3"/>
</dbReference>
<keyword evidence="1" id="KW-1133">Transmembrane helix</keyword>
<keyword evidence="1" id="KW-0472">Membrane</keyword>
<evidence type="ECO:0000313" key="3">
    <source>
        <dbReference type="Proteomes" id="UP000185809"/>
    </source>
</evidence>
<name>A0A1F6X2N8_9BACT</name>
<proteinExistence type="predicted"/>
<dbReference type="Proteomes" id="UP000185809">
    <property type="component" value="Unassembled WGS sequence"/>
</dbReference>
<dbReference type="InterPro" id="IPR011990">
    <property type="entry name" value="TPR-like_helical_dom_sf"/>
</dbReference>
<keyword evidence="1" id="KW-0812">Transmembrane</keyword>
<dbReference type="Pfam" id="PF14559">
    <property type="entry name" value="TPR_19"/>
    <property type="match status" value="1"/>
</dbReference>
<gene>
    <name evidence="2" type="ORF">A2995_00880</name>
</gene>
<evidence type="ECO:0000313" key="2">
    <source>
        <dbReference type="EMBL" id="OGI88400.1"/>
    </source>
</evidence>
<comment type="caution">
    <text evidence="2">The sequence shown here is derived from an EMBL/GenBank/DDBJ whole genome shotgun (WGS) entry which is preliminary data.</text>
</comment>
<sequence length="248" mass="27920">MKINNLTRKQIVISMIIVVLIVVGVIYSAVSISKNEEINSENAKIPVVVDDENPNLDNIVDQESLISQLNQDNLGEIGEETSTASLSANEERFSFAMNNASKAFGKGEYDQAISYYNEALSQGSSKEDIVYAGLSTVYTAQNNIEQARIAIDKAIKFNPLYTEYWIWKLGLLDEKANLSFADLKRIYEEGLEKCDSRTKINLVTSFARLAENNEENDEAISAWEDAKEIYPLNKAIYQEEIDRLEINP</sequence>
<dbReference type="AlphaFoldDB" id="A0A1F6X2N8"/>
<dbReference type="EMBL" id="MFUP01000004">
    <property type="protein sequence ID" value="OGI88400.1"/>
    <property type="molecule type" value="Genomic_DNA"/>
</dbReference>
<dbReference type="Gene3D" id="1.25.40.10">
    <property type="entry name" value="Tetratricopeptide repeat domain"/>
    <property type="match status" value="1"/>
</dbReference>